<accession>A0A0E0LVY5</accession>
<evidence type="ECO:0000259" key="2">
    <source>
        <dbReference type="PROSITE" id="PS50076"/>
    </source>
</evidence>
<reference evidence="3" key="1">
    <citation type="submission" date="2015-04" db="UniProtKB">
        <authorList>
            <consortium name="EnsemblPlants"/>
        </authorList>
    </citation>
    <scope>IDENTIFICATION</scope>
</reference>
<dbReference type="InterPro" id="IPR053052">
    <property type="entry name" value="Imprinting_Balance_Reg"/>
</dbReference>
<dbReference type="eggNOG" id="KOG0714">
    <property type="taxonomic scope" value="Eukaryota"/>
</dbReference>
<feature type="domain" description="J" evidence="2">
    <location>
        <begin position="115"/>
        <end position="186"/>
    </location>
</feature>
<feature type="compositionally biased region" description="Pro residues" evidence="1">
    <location>
        <begin position="214"/>
        <end position="227"/>
    </location>
</feature>
<dbReference type="EnsemblPlants" id="OPUNC08G16000.1">
    <property type="protein sequence ID" value="OPUNC08G16000.1"/>
    <property type="gene ID" value="OPUNC08G16000"/>
</dbReference>
<dbReference type="SUPFAM" id="SSF46565">
    <property type="entry name" value="Chaperone J-domain"/>
    <property type="match status" value="1"/>
</dbReference>
<dbReference type="GO" id="GO:0005783">
    <property type="term" value="C:endoplasmic reticulum"/>
    <property type="evidence" value="ECO:0007669"/>
    <property type="project" value="UniProtKB-ARBA"/>
</dbReference>
<sequence length="426" mass="44742">MPTKIAVRTRKPHYHRAGVRPRPLHLLLSQQNPSQNPLCGGEAMDPGGAAARRSAERWIGVAEKLLMARDLEGCKQFVSQARADDPTAPGADDLAAAADILLAAQCRRLPTGGPNPYAVLGLDYADPASRDPDAVHSSYRRLSLLLNRAHPDRPCLHAFADAAHLVAEAWAFLFDPVRKASLDSSLDAAAAAAAALAAARAPPAPSPQKQQPQSPRPASPPPVPPAPEVASAVTMPPRSKRGRPPRAAKPQPTPERQQEAEADAAATFWTACPSCCNLHQYTRSYEARTLLCPTCRKPFFAAAMATPPPIVAGTDMYYCSWGFFPLGFPGGPAFAGPTSCSSSSPTQQAPGALGFYPMGPYLPLPAQGDAAEGNAAVGSGDGTVVVPSPAAPAAPLPVKPKLVKLGARKRGRPKGNKNKHVVIEIN</sequence>
<dbReference type="OMA" id="GCKQFVS"/>
<dbReference type="InterPro" id="IPR036869">
    <property type="entry name" value="J_dom_sf"/>
</dbReference>
<organism evidence="3">
    <name type="scientific">Oryza punctata</name>
    <name type="common">Red rice</name>
    <dbReference type="NCBI Taxonomy" id="4537"/>
    <lineage>
        <taxon>Eukaryota</taxon>
        <taxon>Viridiplantae</taxon>
        <taxon>Streptophyta</taxon>
        <taxon>Embryophyta</taxon>
        <taxon>Tracheophyta</taxon>
        <taxon>Spermatophyta</taxon>
        <taxon>Magnoliopsida</taxon>
        <taxon>Liliopsida</taxon>
        <taxon>Poales</taxon>
        <taxon>Poaceae</taxon>
        <taxon>BOP clade</taxon>
        <taxon>Oryzoideae</taxon>
        <taxon>Oryzeae</taxon>
        <taxon>Oryzinae</taxon>
        <taxon>Oryza</taxon>
    </lineage>
</organism>
<dbReference type="PROSITE" id="PS50076">
    <property type="entry name" value="DNAJ_2"/>
    <property type="match status" value="1"/>
</dbReference>
<dbReference type="HOGENOM" id="CLU_043607_1_0_1"/>
<dbReference type="Gene3D" id="1.10.287.110">
    <property type="entry name" value="DnaJ domain"/>
    <property type="match status" value="1"/>
</dbReference>
<dbReference type="Gramene" id="OPUNC08G16000.1">
    <property type="protein sequence ID" value="OPUNC08G16000.1"/>
    <property type="gene ID" value="OPUNC08G16000"/>
</dbReference>
<dbReference type="Proteomes" id="UP000026962">
    <property type="component" value="Chromosome 8"/>
</dbReference>
<evidence type="ECO:0000256" key="1">
    <source>
        <dbReference type="SAM" id="MobiDB-lite"/>
    </source>
</evidence>
<feature type="region of interest" description="Disordered" evidence="1">
    <location>
        <begin position="199"/>
        <end position="262"/>
    </location>
</feature>
<protein>
    <recommendedName>
        <fullName evidence="2">J domain-containing protein</fullName>
    </recommendedName>
</protein>
<dbReference type="AlphaFoldDB" id="A0A0E0LVY5"/>
<proteinExistence type="predicted"/>
<reference evidence="3" key="2">
    <citation type="submission" date="2018-05" db="EMBL/GenBank/DDBJ databases">
        <title>OpunRS2 (Oryza punctata Reference Sequence Version 2).</title>
        <authorList>
            <person name="Zhang J."/>
            <person name="Kudrna D."/>
            <person name="Lee S."/>
            <person name="Talag J."/>
            <person name="Welchert J."/>
            <person name="Wing R.A."/>
        </authorList>
    </citation>
    <scope>NUCLEOTIDE SEQUENCE [LARGE SCALE GENOMIC DNA]</scope>
</reference>
<evidence type="ECO:0000313" key="3">
    <source>
        <dbReference type="EnsemblPlants" id="OPUNC08G16000.1"/>
    </source>
</evidence>
<dbReference type="PANTHER" id="PTHR45496:SF33">
    <property type="entry name" value="J DOMAIN-CONTAINING PROTEIN"/>
    <property type="match status" value="1"/>
</dbReference>
<keyword evidence="4" id="KW-1185">Reference proteome</keyword>
<dbReference type="STRING" id="4537.A0A0E0LVY5"/>
<name>A0A0E0LVY5_ORYPU</name>
<evidence type="ECO:0000313" key="4">
    <source>
        <dbReference type="Proteomes" id="UP000026962"/>
    </source>
</evidence>
<dbReference type="PANTHER" id="PTHR45496">
    <property type="entry name" value="CHAPERONE DNAJ-DOMAIN SUPERFAMILY PROTEIN"/>
    <property type="match status" value="1"/>
</dbReference>
<dbReference type="InterPro" id="IPR001623">
    <property type="entry name" value="DnaJ_domain"/>
</dbReference>
<feature type="compositionally biased region" description="Low complexity" evidence="1">
    <location>
        <begin position="199"/>
        <end position="213"/>
    </location>
</feature>